<gene>
    <name evidence="3" type="ORF">E0687_03935</name>
</gene>
<keyword evidence="1" id="KW-0175">Coiled coil</keyword>
<accession>A0A4Y9FCG3</accession>
<dbReference type="AlphaFoldDB" id="A0A4Y9FCG3"/>
<feature type="coiled-coil region" evidence="1">
    <location>
        <begin position="243"/>
        <end position="274"/>
    </location>
</feature>
<protein>
    <submittedName>
        <fullName evidence="3">Uncharacterized protein</fullName>
    </submittedName>
</protein>
<organism evidence="3 4">
    <name type="scientific">Thermus tengchongensis</name>
    <dbReference type="NCBI Taxonomy" id="1214928"/>
    <lineage>
        <taxon>Bacteria</taxon>
        <taxon>Thermotogati</taxon>
        <taxon>Deinococcota</taxon>
        <taxon>Deinococci</taxon>
        <taxon>Thermales</taxon>
        <taxon>Thermaceae</taxon>
        <taxon>Thermus</taxon>
    </lineage>
</organism>
<evidence type="ECO:0000313" key="3">
    <source>
        <dbReference type="EMBL" id="TFU26884.1"/>
    </source>
</evidence>
<reference evidence="3 4" key="1">
    <citation type="submission" date="2019-03" db="EMBL/GenBank/DDBJ databases">
        <title>Thermus tengchongensis species for the arsenic transformation mechanism.</title>
        <authorList>
            <person name="Yuan G.C."/>
        </authorList>
    </citation>
    <scope>NUCLEOTIDE SEQUENCE [LARGE SCALE GENOMIC DNA]</scope>
    <source>
        <strain evidence="3 4">15W</strain>
    </source>
</reference>
<comment type="caution">
    <text evidence="3">The sequence shown here is derived from an EMBL/GenBank/DDBJ whole genome shotgun (WGS) entry which is preliminary data.</text>
</comment>
<evidence type="ECO:0000313" key="4">
    <source>
        <dbReference type="Proteomes" id="UP000297668"/>
    </source>
</evidence>
<proteinExistence type="predicted"/>
<dbReference type="Proteomes" id="UP000297668">
    <property type="component" value="Unassembled WGS sequence"/>
</dbReference>
<sequence>MEHLADLVDLYEYRVEDLVAGRVPKGGKKALLQLRAFLAQSRLPGPLAKRFRQADARFRALRQSLNPSPPTETPPLDLPPPALENLEEPTPTGKPSPLRAMALKVWRLLAEREAKARAKNLLTGRREELRLIHAFLQNYLEYREKETFKRDFNLSRFHPTHPIPSLSDSLMDLEDPKVAEALVMEFLETALHLPQDLPLPPEETRTYIRRFLNRILEWDDAYGLPPKRDLMPLKKALEEAKHLGASALEIARLEERLRKEAQEERRRELLLEEERRRFRVALEKTLALLNLLPTPQGETPWPRVPEPGQGEESLLTLPLRPGRIPLGPLTLTLSQVEGTWHLGLGGEDYVLENTLVIPWEDLEVLAVREGDLLHLRLEARSGLRLYELLAEGRMLALLLSPNQDYVYLRLLRALSARLKGEFSPQAFGPELAEKYRQAPWEALQDFARKVLELALKRLGGADPAPLLQEVGQALGREQEAQVLAEALREYLGRRPPTRETLGGEVHLLSIGAEPLALKVGQTVLSLRPRNAPSGDPQEDVLYVGQAGEIPRRLKDLLVYRLPEGTVVLAREGRRLAYLVMGNP</sequence>
<name>A0A4Y9FCG3_9DEIN</name>
<evidence type="ECO:0000256" key="2">
    <source>
        <dbReference type="SAM" id="MobiDB-lite"/>
    </source>
</evidence>
<evidence type="ECO:0000256" key="1">
    <source>
        <dbReference type="SAM" id="Coils"/>
    </source>
</evidence>
<feature type="region of interest" description="Disordered" evidence="2">
    <location>
        <begin position="63"/>
        <end position="95"/>
    </location>
</feature>
<feature type="compositionally biased region" description="Pro residues" evidence="2">
    <location>
        <begin position="67"/>
        <end position="82"/>
    </location>
</feature>
<dbReference type="EMBL" id="SJZF01000005">
    <property type="protein sequence ID" value="TFU26884.1"/>
    <property type="molecule type" value="Genomic_DNA"/>
</dbReference>
<dbReference type="RefSeq" id="WP_135259823.1">
    <property type="nucleotide sequence ID" value="NZ_JAKEDU010000005.1"/>
</dbReference>